<dbReference type="CDD" id="cd01115">
    <property type="entry name" value="SLC13_permease"/>
    <property type="match status" value="1"/>
</dbReference>
<sequence length="456" mass="48721">MLKRALIILASDICLFITLYSLLPYERSENLGICLLVFVGILWLTEAIHVSLTALLVPVLSVLLGLQNTSSALSTFANPIIFLFFGGFALATALHIQGIDKLIAQKLIVLAKGKVKIAVFMLFVVTALLSMWISNTATAAIMLPLGLGVLKNFSAQEDRQTFVFVLLGIAYSASIGGFGTLVGSPPNAIAASSLGIGFLEWMKLGIPFMLVMFPSCLFILYLAIKPNLDENFSMQFEKMEWNPHKTITIFIFALMAFAWIFSGQISSWLGGIQDIDAMIALIGAVAIGLSGVASWQEIQKNTDWGVLFLFGGGLALGGIIKDSGASAVMANTIANALGMGDFGVSTLGFGSWILVIAVLAIFIILLTEFTSNTASASLLIPVFASLSVALNMPDSILTLVIGFGASCAFMLPVATPPNAIVFGTGYIKQSEMIKAGFWLGVFSVFMLTIFALFVWG</sequence>
<feature type="transmembrane region" description="Helical" evidence="6">
    <location>
        <begin position="307"/>
        <end position="330"/>
    </location>
</feature>
<dbReference type="Pfam" id="PF03600">
    <property type="entry name" value="CitMHS"/>
    <property type="match status" value="1"/>
</dbReference>
<organism evidence="8 9">
    <name type="scientific">Helicobacter winghamensis</name>
    <dbReference type="NCBI Taxonomy" id="157268"/>
    <lineage>
        <taxon>Bacteria</taxon>
        <taxon>Pseudomonadati</taxon>
        <taxon>Campylobacterota</taxon>
        <taxon>Epsilonproteobacteria</taxon>
        <taxon>Campylobacterales</taxon>
        <taxon>Helicobacteraceae</taxon>
        <taxon>Helicobacter</taxon>
    </lineage>
</organism>
<dbReference type="InterPro" id="IPR001898">
    <property type="entry name" value="SLC13A/DASS"/>
</dbReference>
<feature type="transmembrane region" description="Helical" evidence="6">
    <location>
        <begin position="435"/>
        <end position="455"/>
    </location>
</feature>
<evidence type="ECO:0000256" key="3">
    <source>
        <dbReference type="ARBA" id="ARBA00022692"/>
    </source>
</evidence>
<comment type="caution">
    <text evidence="8">The sequence shown here is derived from an EMBL/GenBank/DDBJ whole genome shotgun (WGS) entry which is preliminary data.</text>
</comment>
<evidence type="ECO:0000256" key="2">
    <source>
        <dbReference type="ARBA" id="ARBA00022448"/>
    </source>
</evidence>
<feature type="transmembrane region" description="Helical" evidence="6">
    <location>
        <begin position="162"/>
        <end position="184"/>
    </location>
</feature>
<feature type="transmembrane region" description="Helical" evidence="6">
    <location>
        <begin position="204"/>
        <end position="224"/>
    </location>
</feature>
<dbReference type="AlphaFoldDB" id="A0A2N3PKP4"/>
<feature type="domain" description="Citrate transporter-like" evidence="7">
    <location>
        <begin position="41"/>
        <end position="390"/>
    </location>
</feature>
<evidence type="ECO:0000256" key="6">
    <source>
        <dbReference type="SAM" id="Phobius"/>
    </source>
</evidence>
<dbReference type="EMBL" id="MBPK01000009">
    <property type="protein sequence ID" value="PKT82171.1"/>
    <property type="molecule type" value="Genomic_DNA"/>
</dbReference>
<proteinExistence type="predicted"/>
<protein>
    <submittedName>
        <fullName evidence="8">Anion transporter</fullName>
    </submittedName>
</protein>
<dbReference type="NCBIfam" id="TIGR00785">
    <property type="entry name" value="dass"/>
    <property type="match status" value="1"/>
</dbReference>
<feature type="transmembrane region" description="Helical" evidence="6">
    <location>
        <begin position="139"/>
        <end position="155"/>
    </location>
</feature>
<keyword evidence="5 6" id="KW-0472">Membrane</keyword>
<feature type="transmembrane region" description="Helical" evidence="6">
    <location>
        <begin position="373"/>
        <end position="390"/>
    </location>
</feature>
<evidence type="ECO:0000256" key="5">
    <source>
        <dbReference type="ARBA" id="ARBA00023136"/>
    </source>
</evidence>
<dbReference type="PROSITE" id="PS01271">
    <property type="entry name" value="NA_SULFATE"/>
    <property type="match status" value="1"/>
</dbReference>
<dbReference type="GeneID" id="97289772"/>
<evidence type="ECO:0000259" key="7">
    <source>
        <dbReference type="Pfam" id="PF03600"/>
    </source>
</evidence>
<dbReference type="RefSeq" id="WP_006803187.1">
    <property type="nucleotide sequence ID" value="NZ_CABKOI010000018.1"/>
</dbReference>
<dbReference type="GO" id="GO:0005886">
    <property type="term" value="C:plasma membrane"/>
    <property type="evidence" value="ECO:0007669"/>
    <property type="project" value="TreeGrafter"/>
</dbReference>
<name>A0A2N3PKP4_9HELI</name>
<dbReference type="PANTHER" id="PTHR10283">
    <property type="entry name" value="SOLUTE CARRIER FAMILY 13 MEMBER"/>
    <property type="match status" value="1"/>
</dbReference>
<reference evidence="8 9" key="1">
    <citation type="submission" date="2016-07" db="EMBL/GenBank/DDBJ databases">
        <title>Detection of Helicobacter winghamensis from caecal content of red fox (Vulpes vulpes).</title>
        <authorList>
            <person name="Zanoni R.G."/>
            <person name="Florio D."/>
            <person name="Caffara M."/>
            <person name="Renzi M."/>
            <person name="Parisi A."/>
            <person name="Pasquali F."/>
            <person name="Manfreda G."/>
        </authorList>
    </citation>
    <scope>NUCLEOTIDE SEQUENCE [LARGE SCALE GENOMIC DNA]</scope>
    <source>
        <strain evidence="8 9">295_13</strain>
    </source>
</reference>
<dbReference type="PANTHER" id="PTHR10283:SF82">
    <property type="entry name" value="SOLUTE CARRIER FAMILY 13 MEMBER 2"/>
    <property type="match status" value="1"/>
</dbReference>
<feature type="transmembrane region" description="Helical" evidence="6">
    <location>
        <begin position="76"/>
        <end position="96"/>
    </location>
</feature>
<dbReference type="InterPro" id="IPR031312">
    <property type="entry name" value="Na/sul_symport_CS"/>
</dbReference>
<keyword evidence="3 6" id="KW-0812">Transmembrane</keyword>
<dbReference type="OrthoDB" id="9766267at2"/>
<evidence type="ECO:0000313" key="8">
    <source>
        <dbReference type="EMBL" id="PKT82171.1"/>
    </source>
</evidence>
<feature type="transmembrane region" description="Helical" evidence="6">
    <location>
        <begin position="35"/>
        <end position="64"/>
    </location>
</feature>
<dbReference type="Proteomes" id="UP000233350">
    <property type="component" value="Unassembled WGS sequence"/>
</dbReference>
<evidence type="ECO:0000256" key="4">
    <source>
        <dbReference type="ARBA" id="ARBA00022989"/>
    </source>
</evidence>
<keyword evidence="2" id="KW-0813">Transport</keyword>
<evidence type="ECO:0000313" key="9">
    <source>
        <dbReference type="Proteomes" id="UP000233350"/>
    </source>
</evidence>
<dbReference type="GO" id="GO:0015141">
    <property type="term" value="F:succinate transmembrane transporter activity"/>
    <property type="evidence" value="ECO:0007669"/>
    <property type="project" value="UniProtKB-ARBA"/>
</dbReference>
<feature type="transmembrane region" description="Helical" evidence="6">
    <location>
        <begin position="277"/>
        <end position="295"/>
    </location>
</feature>
<comment type="subcellular location">
    <subcellularLocation>
        <location evidence="1">Membrane</location>
        <topology evidence="1">Multi-pass membrane protein</topology>
    </subcellularLocation>
</comment>
<dbReference type="STRING" id="556267.HWAG_01490"/>
<feature type="transmembrane region" description="Helical" evidence="6">
    <location>
        <begin position="396"/>
        <end position="414"/>
    </location>
</feature>
<evidence type="ECO:0000256" key="1">
    <source>
        <dbReference type="ARBA" id="ARBA00004141"/>
    </source>
</evidence>
<accession>A0A2N3PKP4</accession>
<feature type="transmembrane region" description="Helical" evidence="6">
    <location>
        <begin position="117"/>
        <end position="133"/>
    </location>
</feature>
<keyword evidence="9" id="KW-1185">Reference proteome</keyword>
<feature type="transmembrane region" description="Helical" evidence="6">
    <location>
        <begin position="342"/>
        <end position="366"/>
    </location>
</feature>
<feature type="transmembrane region" description="Helical" evidence="6">
    <location>
        <begin position="245"/>
        <end position="265"/>
    </location>
</feature>
<feature type="transmembrane region" description="Helical" evidence="6">
    <location>
        <begin position="6"/>
        <end position="23"/>
    </location>
</feature>
<gene>
    <name evidence="8" type="ORF">BCM31_05265</name>
</gene>
<keyword evidence="4 6" id="KW-1133">Transmembrane helix</keyword>
<dbReference type="InterPro" id="IPR004680">
    <property type="entry name" value="Cit_transptr-like_dom"/>
</dbReference>